<dbReference type="Proteomes" id="UP000796880">
    <property type="component" value="Unassembled WGS sequence"/>
</dbReference>
<evidence type="ECO:0000313" key="3">
    <source>
        <dbReference type="Proteomes" id="UP000796880"/>
    </source>
</evidence>
<dbReference type="EMBL" id="VOIH02000008">
    <property type="protein sequence ID" value="KAF3440690.1"/>
    <property type="molecule type" value="Genomic_DNA"/>
</dbReference>
<gene>
    <name evidence="2" type="ORF">FNV43_RR18975</name>
</gene>
<accession>A0A8K0E0B4</accession>
<evidence type="ECO:0000256" key="1">
    <source>
        <dbReference type="SAM" id="MobiDB-lite"/>
    </source>
</evidence>
<protein>
    <submittedName>
        <fullName evidence="2">Uncharacterized protein</fullName>
    </submittedName>
</protein>
<sequence length="111" mass="11386">MHFACENRTPVAHLSQPQNPSEVPPLAIKSPHPPAPPSLSPPPTAISGIADELAAFRMAAAYSSLDLSSGTTHMSSACGTCSDGESYAGSDGTVVRPGFDDQLGVPTCRHG</sequence>
<keyword evidence="3" id="KW-1185">Reference proteome</keyword>
<name>A0A8K0E0B4_9ROSA</name>
<reference evidence="2" key="1">
    <citation type="submission" date="2020-03" db="EMBL/GenBank/DDBJ databases">
        <title>A high-quality chromosome-level genome assembly of a woody plant with both climbing and erect habits, Rhamnella rubrinervis.</title>
        <authorList>
            <person name="Lu Z."/>
            <person name="Yang Y."/>
            <person name="Zhu X."/>
            <person name="Sun Y."/>
        </authorList>
    </citation>
    <scope>NUCLEOTIDE SEQUENCE</scope>
    <source>
        <strain evidence="2">BYM</strain>
        <tissue evidence="2">Leaf</tissue>
    </source>
</reference>
<feature type="compositionally biased region" description="Pro residues" evidence="1">
    <location>
        <begin position="31"/>
        <end position="44"/>
    </location>
</feature>
<organism evidence="2 3">
    <name type="scientific">Rhamnella rubrinervis</name>
    <dbReference type="NCBI Taxonomy" id="2594499"/>
    <lineage>
        <taxon>Eukaryota</taxon>
        <taxon>Viridiplantae</taxon>
        <taxon>Streptophyta</taxon>
        <taxon>Embryophyta</taxon>
        <taxon>Tracheophyta</taxon>
        <taxon>Spermatophyta</taxon>
        <taxon>Magnoliopsida</taxon>
        <taxon>eudicotyledons</taxon>
        <taxon>Gunneridae</taxon>
        <taxon>Pentapetalae</taxon>
        <taxon>rosids</taxon>
        <taxon>fabids</taxon>
        <taxon>Rosales</taxon>
        <taxon>Rhamnaceae</taxon>
        <taxon>rhamnoid group</taxon>
        <taxon>Rhamneae</taxon>
        <taxon>Rhamnella</taxon>
    </lineage>
</organism>
<feature type="region of interest" description="Disordered" evidence="1">
    <location>
        <begin position="1"/>
        <end position="46"/>
    </location>
</feature>
<proteinExistence type="predicted"/>
<comment type="caution">
    <text evidence="2">The sequence shown here is derived from an EMBL/GenBank/DDBJ whole genome shotgun (WGS) entry which is preliminary data.</text>
</comment>
<evidence type="ECO:0000313" key="2">
    <source>
        <dbReference type="EMBL" id="KAF3440690.1"/>
    </source>
</evidence>
<dbReference type="AlphaFoldDB" id="A0A8K0E0B4"/>